<dbReference type="GO" id="GO:0044877">
    <property type="term" value="F:protein-containing complex binding"/>
    <property type="evidence" value="ECO:0007669"/>
    <property type="project" value="InterPro"/>
</dbReference>
<comment type="subcellular location">
    <subcellularLocation>
        <location evidence="2">Cell membrane</location>
    </subcellularLocation>
    <subcellularLocation>
        <location evidence="1">Membrane</location>
        <topology evidence="1">Single-pass membrane protein</topology>
    </subcellularLocation>
</comment>
<dbReference type="InterPro" id="IPR026039">
    <property type="entry name" value="YfgM"/>
</dbReference>
<dbReference type="AlphaFoldDB" id="A0A1I6LLV9"/>
<evidence type="ECO:0000256" key="8">
    <source>
        <dbReference type="SAM" id="Phobius"/>
    </source>
</evidence>
<proteinExistence type="predicted"/>
<reference evidence="10 11" key="1">
    <citation type="submission" date="2016-10" db="EMBL/GenBank/DDBJ databases">
        <authorList>
            <person name="de Groot N.N."/>
        </authorList>
    </citation>
    <scope>NUCLEOTIDE SEQUENCE [LARGE SCALE GENOMIC DNA]</scope>
    <source>
        <strain evidence="10 11">S5-249</strain>
    </source>
</reference>
<keyword evidence="3" id="KW-1003">Cell membrane</keyword>
<dbReference type="Pfam" id="PF09976">
    <property type="entry name" value="TPR_21"/>
    <property type="match status" value="1"/>
</dbReference>
<dbReference type="STRING" id="1166337.SAMN05192580_2927"/>
<gene>
    <name evidence="10" type="ORF">SAMN05192580_2927</name>
</gene>
<dbReference type="InterPro" id="IPR018704">
    <property type="entry name" value="SecYEG/CpoB_TPR"/>
</dbReference>
<feature type="domain" description="Ancillary SecYEG translocon subunit/Cell division coordinator CpoB TPR" evidence="9">
    <location>
        <begin position="25"/>
        <end position="146"/>
    </location>
</feature>
<evidence type="ECO:0000256" key="4">
    <source>
        <dbReference type="ARBA" id="ARBA00022692"/>
    </source>
</evidence>
<evidence type="ECO:0000313" key="10">
    <source>
        <dbReference type="EMBL" id="SFS04379.1"/>
    </source>
</evidence>
<keyword evidence="5 8" id="KW-1133">Transmembrane helix</keyword>
<keyword evidence="11" id="KW-1185">Reference proteome</keyword>
<evidence type="ECO:0000259" key="9">
    <source>
        <dbReference type="Pfam" id="PF09976"/>
    </source>
</evidence>
<evidence type="ECO:0000256" key="7">
    <source>
        <dbReference type="ARBA" id="ARBA00023186"/>
    </source>
</evidence>
<evidence type="ECO:0000256" key="1">
    <source>
        <dbReference type="ARBA" id="ARBA00004167"/>
    </source>
</evidence>
<evidence type="ECO:0000256" key="3">
    <source>
        <dbReference type="ARBA" id="ARBA00022475"/>
    </source>
</evidence>
<evidence type="ECO:0000313" key="11">
    <source>
        <dbReference type="Proteomes" id="UP000198824"/>
    </source>
</evidence>
<sequence>MALTPANQDAFFREVDEELRAAQLKRAWRRYGVLIGALVVLALMALAGALYWQHRRAAALDARAEAFDGAIAALGDGREAPARAALGTLAADGSDTYAVAARLTQAGLAQSKGDLKAAAAQFRTIAADTNVPQPFRDLATIRGTAAEFDTLAPAQVIERLKPLAVAGGPWFGSAGEMTALAYLKMNQPAKAGPLFAALAKDKTLPETLRARAVRISGQLGVDGVAAAGEAG</sequence>
<dbReference type="Proteomes" id="UP000198824">
    <property type="component" value="Unassembled WGS sequence"/>
</dbReference>
<evidence type="ECO:0000256" key="2">
    <source>
        <dbReference type="ARBA" id="ARBA00004236"/>
    </source>
</evidence>
<name>A0A1I6LLV9_9SPHN</name>
<protein>
    <recommendedName>
        <fullName evidence="9">Ancillary SecYEG translocon subunit/Cell division coordinator CpoB TPR domain-containing protein</fullName>
    </recommendedName>
</protein>
<dbReference type="OrthoDB" id="7173339at2"/>
<evidence type="ECO:0000256" key="6">
    <source>
        <dbReference type="ARBA" id="ARBA00023136"/>
    </source>
</evidence>
<organism evidence="10 11">
    <name type="scientific">Sphingomonas jatrophae</name>
    <dbReference type="NCBI Taxonomy" id="1166337"/>
    <lineage>
        <taxon>Bacteria</taxon>
        <taxon>Pseudomonadati</taxon>
        <taxon>Pseudomonadota</taxon>
        <taxon>Alphaproteobacteria</taxon>
        <taxon>Sphingomonadales</taxon>
        <taxon>Sphingomonadaceae</taxon>
        <taxon>Sphingomonas</taxon>
    </lineage>
</organism>
<dbReference type="RefSeq" id="WP_093315715.1">
    <property type="nucleotide sequence ID" value="NZ_FOZG01000002.1"/>
</dbReference>
<evidence type="ECO:0000256" key="5">
    <source>
        <dbReference type="ARBA" id="ARBA00022989"/>
    </source>
</evidence>
<accession>A0A1I6LLV9</accession>
<dbReference type="GO" id="GO:0005886">
    <property type="term" value="C:plasma membrane"/>
    <property type="evidence" value="ECO:0007669"/>
    <property type="project" value="UniProtKB-SubCell"/>
</dbReference>
<feature type="transmembrane region" description="Helical" evidence="8">
    <location>
        <begin position="31"/>
        <end position="52"/>
    </location>
</feature>
<dbReference type="PANTHER" id="PTHR38035">
    <property type="entry name" value="UPF0070 PROTEIN YFGM"/>
    <property type="match status" value="1"/>
</dbReference>
<dbReference type="PANTHER" id="PTHR38035:SF1">
    <property type="entry name" value="ANCILLARY SECYEG TRANSLOCON SUBUNIT"/>
    <property type="match status" value="1"/>
</dbReference>
<keyword evidence="4 8" id="KW-0812">Transmembrane</keyword>
<keyword evidence="6 8" id="KW-0472">Membrane</keyword>
<dbReference type="EMBL" id="FOZG01000002">
    <property type="protein sequence ID" value="SFS04379.1"/>
    <property type="molecule type" value="Genomic_DNA"/>
</dbReference>
<keyword evidence="7" id="KW-0143">Chaperone</keyword>